<reference evidence="1" key="1">
    <citation type="journal article" date="2020" name="Stud. Mycol.">
        <title>101 Dothideomycetes genomes: a test case for predicting lifestyles and emergence of pathogens.</title>
        <authorList>
            <person name="Haridas S."/>
            <person name="Albert R."/>
            <person name="Binder M."/>
            <person name="Bloem J."/>
            <person name="Labutti K."/>
            <person name="Salamov A."/>
            <person name="Andreopoulos B."/>
            <person name="Baker S."/>
            <person name="Barry K."/>
            <person name="Bills G."/>
            <person name="Bluhm B."/>
            <person name="Cannon C."/>
            <person name="Castanera R."/>
            <person name="Culley D."/>
            <person name="Daum C."/>
            <person name="Ezra D."/>
            <person name="Gonzalez J."/>
            <person name="Henrissat B."/>
            <person name="Kuo A."/>
            <person name="Liang C."/>
            <person name="Lipzen A."/>
            <person name="Lutzoni F."/>
            <person name="Magnuson J."/>
            <person name="Mondo S."/>
            <person name="Nolan M."/>
            <person name="Ohm R."/>
            <person name="Pangilinan J."/>
            <person name="Park H.-J."/>
            <person name="Ramirez L."/>
            <person name="Alfaro M."/>
            <person name="Sun H."/>
            <person name="Tritt A."/>
            <person name="Yoshinaga Y."/>
            <person name="Zwiers L.-H."/>
            <person name="Turgeon B."/>
            <person name="Goodwin S."/>
            <person name="Spatafora J."/>
            <person name="Crous P."/>
            <person name="Grigoriev I."/>
        </authorList>
    </citation>
    <scope>NUCLEOTIDE SEQUENCE</scope>
    <source>
        <strain evidence="1">CBS 121167</strain>
    </source>
</reference>
<proteinExistence type="predicted"/>
<gene>
    <name evidence="1" type="ORF">K452DRAFT_311826</name>
</gene>
<dbReference type="GeneID" id="54300965"/>
<evidence type="ECO:0000313" key="2">
    <source>
        <dbReference type="Proteomes" id="UP000799438"/>
    </source>
</evidence>
<accession>A0A6A6B457</accession>
<keyword evidence="2" id="KW-1185">Reference proteome</keyword>
<dbReference type="RefSeq" id="XP_033393758.1">
    <property type="nucleotide sequence ID" value="XM_033543468.1"/>
</dbReference>
<dbReference type="OrthoDB" id="194443at2759"/>
<organism evidence="1 2">
    <name type="scientific">Aplosporella prunicola CBS 121167</name>
    <dbReference type="NCBI Taxonomy" id="1176127"/>
    <lineage>
        <taxon>Eukaryota</taxon>
        <taxon>Fungi</taxon>
        <taxon>Dikarya</taxon>
        <taxon>Ascomycota</taxon>
        <taxon>Pezizomycotina</taxon>
        <taxon>Dothideomycetes</taxon>
        <taxon>Dothideomycetes incertae sedis</taxon>
        <taxon>Botryosphaeriales</taxon>
        <taxon>Aplosporellaceae</taxon>
        <taxon>Aplosporella</taxon>
    </lineage>
</organism>
<dbReference type="EMBL" id="ML995498">
    <property type="protein sequence ID" value="KAF2138045.1"/>
    <property type="molecule type" value="Genomic_DNA"/>
</dbReference>
<sequence length="253" mass="29132">MLDGGFAETLSGSCKLHHVKPDIFAEFTAWAYTRKLSPLWERDRTVHTNLDSYLIFLVNVYGFAEGHLVPQLRIDALTAIHNSMLRGASLWTLTNEVYHQCETEALLPTCPLFQYTKDLLVVKKSKNNPKEREQAAETVRMLPVHVLSDMLLIFKDLLRADYTKKQATIEDGYHRFQYEGKYPQECSENTRQLGKEQLSNPWLNTLPFDVWAMVKRYERESRPVSKRSLSVSEEEAIMALSRMRIDSSDVTGG</sequence>
<dbReference type="Proteomes" id="UP000799438">
    <property type="component" value="Unassembled WGS sequence"/>
</dbReference>
<evidence type="ECO:0000313" key="1">
    <source>
        <dbReference type="EMBL" id="KAF2138045.1"/>
    </source>
</evidence>
<dbReference type="AlphaFoldDB" id="A0A6A6B457"/>
<name>A0A6A6B457_9PEZI</name>
<protein>
    <submittedName>
        <fullName evidence="1">Uncharacterized protein</fullName>
    </submittedName>
</protein>